<dbReference type="Pfam" id="PF19459">
    <property type="entry name" value="DUF5996"/>
    <property type="match status" value="1"/>
</dbReference>
<evidence type="ECO:0000256" key="1">
    <source>
        <dbReference type="SAM" id="MobiDB-lite"/>
    </source>
</evidence>
<gene>
    <name evidence="2" type="ORF">HDA43_003389</name>
</gene>
<comment type="caution">
    <text evidence="2">The sequence shown here is derived from an EMBL/GenBank/DDBJ whole genome shotgun (WGS) entry which is preliminary data.</text>
</comment>
<feature type="compositionally biased region" description="Low complexity" evidence="1">
    <location>
        <begin position="309"/>
        <end position="325"/>
    </location>
</feature>
<dbReference type="RefSeq" id="WP_179821842.1">
    <property type="nucleotide sequence ID" value="NZ_CP192034.1"/>
</dbReference>
<dbReference type="InterPro" id="IPR046038">
    <property type="entry name" value="DUF5996"/>
</dbReference>
<sequence>MAERGNGWPALPVSGWQHTYDTLHMYAQVVGKISLALRPMVNHWWQVAFHLTARGLSTGPIPYGERTFEICFDLLDHSLHIETSDGGSRTIALGGAVRDFYAEVLRSLAHLGVDVEIRTMPVEFADPVRFDRDDRHSTYEAAQVQRFWQVLLRVEEVFAEFRARFTGKCSPVQFYWGAFDLSTTRYSGRPAEPPADADPVTRLSFNAEQSDLGFWPGGTWINGARIDQPVFYSYAYPEPPGFRDRSVLPEAAYYDDAFGEFVLRYDDVRNAPDPRRAILDFAQSTFEAAARLQDWPAEALQWAQPPPAGRAAGRAPAASGSRNAR</sequence>
<reference evidence="2 3" key="1">
    <citation type="submission" date="2020-07" db="EMBL/GenBank/DDBJ databases">
        <title>Sequencing the genomes of 1000 actinobacteria strains.</title>
        <authorList>
            <person name="Klenk H.-P."/>
        </authorList>
    </citation>
    <scope>NUCLEOTIDE SEQUENCE [LARGE SCALE GENOMIC DNA]</scope>
    <source>
        <strain evidence="2 3">DSM 45763</strain>
    </source>
</reference>
<dbReference type="EMBL" id="JACCCO010000001">
    <property type="protein sequence ID" value="NYF41230.1"/>
    <property type="molecule type" value="Genomic_DNA"/>
</dbReference>
<dbReference type="Proteomes" id="UP000576393">
    <property type="component" value="Unassembled WGS sequence"/>
</dbReference>
<organism evidence="2 3">
    <name type="scientific">Streptosporangium sandarakinum</name>
    <dbReference type="NCBI Taxonomy" id="1260955"/>
    <lineage>
        <taxon>Bacteria</taxon>
        <taxon>Bacillati</taxon>
        <taxon>Actinomycetota</taxon>
        <taxon>Actinomycetes</taxon>
        <taxon>Streptosporangiales</taxon>
        <taxon>Streptosporangiaceae</taxon>
        <taxon>Streptosporangium</taxon>
    </lineage>
</organism>
<keyword evidence="3" id="KW-1185">Reference proteome</keyword>
<evidence type="ECO:0000313" key="2">
    <source>
        <dbReference type="EMBL" id="NYF41230.1"/>
    </source>
</evidence>
<name>A0A852UZ69_9ACTN</name>
<dbReference type="AlphaFoldDB" id="A0A852UZ69"/>
<proteinExistence type="predicted"/>
<protein>
    <recommendedName>
        <fullName evidence="4">Ava_C0101 and related proteins</fullName>
    </recommendedName>
</protein>
<evidence type="ECO:0000313" key="3">
    <source>
        <dbReference type="Proteomes" id="UP000576393"/>
    </source>
</evidence>
<accession>A0A852UZ69</accession>
<evidence type="ECO:0008006" key="4">
    <source>
        <dbReference type="Google" id="ProtNLM"/>
    </source>
</evidence>
<feature type="region of interest" description="Disordered" evidence="1">
    <location>
        <begin position="301"/>
        <end position="325"/>
    </location>
</feature>